<keyword evidence="3" id="KW-1185">Reference proteome</keyword>
<protein>
    <submittedName>
        <fullName evidence="2">Uncharacterized protein</fullName>
    </submittedName>
</protein>
<feature type="region of interest" description="Disordered" evidence="1">
    <location>
        <begin position="17"/>
        <end position="42"/>
    </location>
</feature>
<reference evidence="2" key="1">
    <citation type="submission" date="2021-03" db="EMBL/GenBank/DDBJ databases">
        <title>Chromosome level genome of the anhydrobiotic midge Polypedilum vanderplanki.</title>
        <authorList>
            <person name="Yoshida Y."/>
            <person name="Kikawada T."/>
            <person name="Gusev O."/>
        </authorList>
    </citation>
    <scope>NUCLEOTIDE SEQUENCE</scope>
    <source>
        <strain evidence="2">NIAS01</strain>
        <tissue evidence="2">Whole body or cell culture</tissue>
    </source>
</reference>
<feature type="compositionally biased region" description="Polar residues" evidence="1">
    <location>
        <begin position="17"/>
        <end position="26"/>
    </location>
</feature>
<dbReference type="Proteomes" id="UP001107558">
    <property type="component" value="Chromosome 1"/>
</dbReference>
<feature type="compositionally biased region" description="Low complexity" evidence="1">
    <location>
        <begin position="78"/>
        <end position="96"/>
    </location>
</feature>
<feature type="compositionally biased region" description="Basic and acidic residues" evidence="1">
    <location>
        <begin position="240"/>
        <end position="250"/>
    </location>
</feature>
<evidence type="ECO:0000313" key="3">
    <source>
        <dbReference type="Proteomes" id="UP001107558"/>
    </source>
</evidence>
<evidence type="ECO:0000313" key="2">
    <source>
        <dbReference type="EMBL" id="KAG5682426.1"/>
    </source>
</evidence>
<gene>
    <name evidence="2" type="ORF">PVAND_011779</name>
</gene>
<evidence type="ECO:0000256" key="1">
    <source>
        <dbReference type="SAM" id="MobiDB-lite"/>
    </source>
</evidence>
<dbReference type="EMBL" id="JADBJN010000001">
    <property type="protein sequence ID" value="KAG5682426.1"/>
    <property type="molecule type" value="Genomic_DNA"/>
</dbReference>
<organism evidence="2 3">
    <name type="scientific">Polypedilum vanderplanki</name>
    <name type="common">Sleeping chironomid midge</name>
    <dbReference type="NCBI Taxonomy" id="319348"/>
    <lineage>
        <taxon>Eukaryota</taxon>
        <taxon>Metazoa</taxon>
        <taxon>Ecdysozoa</taxon>
        <taxon>Arthropoda</taxon>
        <taxon>Hexapoda</taxon>
        <taxon>Insecta</taxon>
        <taxon>Pterygota</taxon>
        <taxon>Neoptera</taxon>
        <taxon>Endopterygota</taxon>
        <taxon>Diptera</taxon>
        <taxon>Nematocera</taxon>
        <taxon>Chironomoidea</taxon>
        <taxon>Chironomidae</taxon>
        <taxon>Chironominae</taxon>
        <taxon>Polypedilum</taxon>
        <taxon>Polypedilum</taxon>
    </lineage>
</organism>
<comment type="caution">
    <text evidence="2">The sequence shown here is derived from an EMBL/GenBank/DDBJ whole genome shotgun (WGS) entry which is preliminary data.</text>
</comment>
<dbReference type="AlphaFoldDB" id="A0A9J6CJN9"/>
<accession>A0A9J6CJN9</accession>
<sequence>MLIAPIFHNNYLTTKEQSENQNVLTPNNHNKTDSNDNSSTTVTTTSRYNIFKTAINRGTELIRSTFLSKTNYSDSFESNSSPSTSVATTTTTTRNSVKIEPQNDESSSSSDSSSSSPDSIQNDLMYFKPINRELQTPLSSTKIIRIPSIRSTSSSSTTVVMQSPCPSPFFIPVSSQRHSAFSFVFQNNLKAATSYNDTDTNKSKTIKRKYKTNSEKHLSKNQKINVVTGQDKIIKVDKKIKKKTEDSRETRSKKRIKIQESAKSMKQKEFKSPSKVSSKSHTKKNYSVLTTADENEFRRITRSMKN</sequence>
<feature type="region of interest" description="Disordered" evidence="1">
    <location>
        <begin position="72"/>
        <end position="122"/>
    </location>
</feature>
<proteinExistence type="predicted"/>
<name>A0A9J6CJN9_POLVA</name>
<feature type="region of interest" description="Disordered" evidence="1">
    <location>
        <begin position="240"/>
        <end position="306"/>
    </location>
</feature>
<feature type="compositionally biased region" description="Low complexity" evidence="1">
    <location>
        <begin position="106"/>
        <end position="119"/>
    </location>
</feature>